<sequence>MRRARCVPLHPLSWPRLPSQQPSTSKAPHISFSFYPISSPQFNKIIAVPLFSDVFRGLQTATTIIQSHHFTFSIDHQLTHRRNRLCRS</sequence>
<comment type="caution">
    <text evidence="1">The sequence shown here is derived from an EMBL/GenBank/DDBJ whole genome shotgun (WGS) entry which is preliminary data.</text>
</comment>
<organism evidence="1 2">
    <name type="scientific">Cichorium intybus</name>
    <name type="common">Chicory</name>
    <dbReference type="NCBI Taxonomy" id="13427"/>
    <lineage>
        <taxon>Eukaryota</taxon>
        <taxon>Viridiplantae</taxon>
        <taxon>Streptophyta</taxon>
        <taxon>Embryophyta</taxon>
        <taxon>Tracheophyta</taxon>
        <taxon>Spermatophyta</taxon>
        <taxon>Magnoliopsida</taxon>
        <taxon>eudicotyledons</taxon>
        <taxon>Gunneridae</taxon>
        <taxon>Pentapetalae</taxon>
        <taxon>asterids</taxon>
        <taxon>campanulids</taxon>
        <taxon>Asterales</taxon>
        <taxon>Asteraceae</taxon>
        <taxon>Cichorioideae</taxon>
        <taxon>Cichorieae</taxon>
        <taxon>Cichoriinae</taxon>
        <taxon>Cichorium</taxon>
    </lineage>
</organism>
<accession>A0ACB8ZR77</accession>
<dbReference type="Proteomes" id="UP001055811">
    <property type="component" value="Linkage Group LG08"/>
</dbReference>
<dbReference type="EMBL" id="CM042016">
    <property type="protein sequence ID" value="KAI3699855.1"/>
    <property type="molecule type" value="Genomic_DNA"/>
</dbReference>
<reference evidence="2" key="1">
    <citation type="journal article" date="2022" name="Mol. Ecol. Resour.">
        <title>The genomes of chicory, endive, great burdock and yacon provide insights into Asteraceae palaeo-polyploidization history and plant inulin production.</title>
        <authorList>
            <person name="Fan W."/>
            <person name="Wang S."/>
            <person name="Wang H."/>
            <person name="Wang A."/>
            <person name="Jiang F."/>
            <person name="Liu H."/>
            <person name="Zhao H."/>
            <person name="Xu D."/>
            <person name="Zhang Y."/>
        </authorList>
    </citation>
    <scope>NUCLEOTIDE SEQUENCE [LARGE SCALE GENOMIC DNA]</scope>
    <source>
        <strain evidence="2">cv. Punajuju</strain>
    </source>
</reference>
<gene>
    <name evidence="1" type="ORF">L2E82_44446</name>
</gene>
<proteinExistence type="predicted"/>
<evidence type="ECO:0000313" key="2">
    <source>
        <dbReference type="Proteomes" id="UP001055811"/>
    </source>
</evidence>
<evidence type="ECO:0000313" key="1">
    <source>
        <dbReference type="EMBL" id="KAI3699855.1"/>
    </source>
</evidence>
<reference evidence="1 2" key="2">
    <citation type="journal article" date="2022" name="Mol. Ecol. Resour.">
        <title>The genomes of chicory, endive, great burdock and yacon provide insights into Asteraceae paleo-polyploidization history and plant inulin production.</title>
        <authorList>
            <person name="Fan W."/>
            <person name="Wang S."/>
            <person name="Wang H."/>
            <person name="Wang A."/>
            <person name="Jiang F."/>
            <person name="Liu H."/>
            <person name="Zhao H."/>
            <person name="Xu D."/>
            <person name="Zhang Y."/>
        </authorList>
    </citation>
    <scope>NUCLEOTIDE SEQUENCE [LARGE SCALE GENOMIC DNA]</scope>
    <source>
        <strain evidence="2">cv. Punajuju</strain>
        <tissue evidence="1">Leaves</tissue>
    </source>
</reference>
<protein>
    <submittedName>
        <fullName evidence="1">Uncharacterized protein</fullName>
    </submittedName>
</protein>
<name>A0ACB8ZR77_CICIN</name>
<keyword evidence="2" id="KW-1185">Reference proteome</keyword>